<dbReference type="PANTHER" id="PTHR21398:SF21">
    <property type="entry name" value="AGAP004005-PA"/>
    <property type="match status" value="1"/>
</dbReference>
<gene>
    <name evidence="1" type="ORF">PVAND_017233</name>
</gene>
<proteinExistence type="predicted"/>
<dbReference type="EMBL" id="JADBJN010000004">
    <property type="protein sequence ID" value="KAG5669345.1"/>
    <property type="molecule type" value="Genomic_DNA"/>
</dbReference>
<keyword evidence="2" id="KW-1185">Reference proteome</keyword>
<dbReference type="PANTHER" id="PTHR21398">
    <property type="entry name" value="AGAP007094-PA"/>
    <property type="match status" value="1"/>
</dbReference>
<accession>A0A9J6BHH6</accession>
<dbReference type="AlphaFoldDB" id="A0A9J6BHH6"/>
<comment type="caution">
    <text evidence="1">The sequence shown here is derived from an EMBL/GenBank/DDBJ whole genome shotgun (WGS) entry which is preliminary data.</text>
</comment>
<evidence type="ECO:0000313" key="1">
    <source>
        <dbReference type="EMBL" id="KAG5669345.1"/>
    </source>
</evidence>
<dbReference type="Pfam" id="PF07841">
    <property type="entry name" value="DM4_12"/>
    <property type="match status" value="1"/>
</dbReference>
<dbReference type="OrthoDB" id="8186940at2759"/>
<reference evidence="1" key="1">
    <citation type="submission" date="2021-03" db="EMBL/GenBank/DDBJ databases">
        <title>Chromosome level genome of the anhydrobiotic midge Polypedilum vanderplanki.</title>
        <authorList>
            <person name="Yoshida Y."/>
            <person name="Kikawada T."/>
            <person name="Gusev O."/>
        </authorList>
    </citation>
    <scope>NUCLEOTIDE SEQUENCE</scope>
    <source>
        <strain evidence="1">NIAS01</strain>
        <tissue evidence="1">Whole body or cell culture</tissue>
    </source>
</reference>
<sequence length="290" mass="34412">MMKEVKFILKIFTFCFVIKKKVYGGTYKYVFPPTSPTRHQLISGIGVPLQLEHESITYGWTMKAQYFLPEVINQLKWQFWPDIFENYTKEFLFDQVWHRFPNGRRKREIVIDPKTGQQYEKYDGIVEEISNEPLKNVNEDEDDFDDEFEEDKIEKKMLEEYQKRPQTEGWSEEKHPDLSSSRWSIYEAFVKALENNKFNGRVCLLRAICEASRTEFHQDYLMGELFHVFFTPSTTAASEPVTKPSDYDYIKAEMMGKEDENGDKKICEQAFKDCKESIMDVFTQIFDTVI</sequence>
<dbReference type="InterPro" id="IPR006631">
    <property type="entry name" value="DM4_12"/>
</dbReference>
<dbReference type="Proteomes" id="UP001107558">
    <property type="component" value="Chromosome 4"/>
</dbReference>
<protein>
    <submittedName>
        <fullName evidence="1">Uncharacterized protein</fullName>
    </submittedName>
</protein>
<organism evidence="1 2">
    <name type="scientific">Polypedilum vanderplanki</name>
    <name type="common">Sleeping chironomid midge</name>
    <dbReference type="NCBI Taxonomy" id="319348"/>
    <lineage>
        <taxon>Eukaryota</taxon>
        <taxon>Metazoa</taxon>
        <taxon>Ecdysozoa</taxon>
        <taxon>Arthropoda</taxon>
        <taxon>Hexapoda</taxon>
        <taxon>Insecta</taxon>
        <taxon>Pterygota</taxon>
        <taxon>Neoptera</taxon>
        <taxon>Endopterygota</taxon>
        <taxon>Diptera</taxon>
        <taxon>Nematocera</taxon>
        <taxon>Chironomoidea</taxon>
        <taxon>Chironomidae</taxon>
        <taxon>Chironominae</taxon>
        <taxon>Polypedilum</taxon>
        <taxon>Polypedilum</taxon>
    </lineage>
</organism>
<evidence type="ECO:0000313" key="2">
    <source>
        <dbReference type="Proteomes" id="UP001107558"/>
    </source>
</evidence>
<dbReference type="SMART" id="SM00718">
    <property type="entry name" value="DM4_12"/>
    <property type="match status" value="1"/>
</dbReference>
<name>A0A9J6BHH6_POLVA</name>